<name>A0A644YNS3_9ZZZZ</name>
<reference evidence="1" key="1">
    <citation type="submission" date="2019-08" db="EMBL/GenBank/DDBJ databases">
        <authorList>
            <person name="Kucharzyk K."/>
            <person name="Murdoch R.W."/>
            <person name="Higgins S."/>
            <person name="Loffler F."/>
        </authorList>
    </citation>
    <scope>NUCLEOTIDE SEQUENCE</scope>
</reference>
<comment type="caution">
    <text evidence="1">The sequence shown here is derived from an EMBL/GenBank/DDBJ whole genome shotgun (WGS) entry which is preliminary data.</text>
</comment>
<dbReference type="AlphaFoldDB" id="A0A644YNS3"/>
<organism evidence="1">
    <name type="scientific">bioreactor metagenome</name>
    <dbReference type="NCBI Taxonomy" id="1076179"/>
    <lineage>
        <taxon>unclassified sequences</taxon>
        <taxon>metagenomes</taxon>
        <taxon>ecological metagenomes</taxon>
    </lineage>
</organism>
<dbReference type="EMBL" id="VSSQ01005647">
    <property type="protein sequence ID" value="MPM29937.1"/>
    <property type="molecule type" value="Genomic_DNA"/>
</dbReference>
<accession>A0A644YNS3</accession>
<proteinExistence type="predicted"/>
<sequence>MGTGGEPLADKTQDSGFDAGELTGNFNIVDTTEGSTLLGGLVLPGNPEQVQWIDIPKPYVTEFCLDIFRYGRRIHHLLECRKQDTLLPTALDVLCAYFLIDIQIDQHAYFLRGDAVLLFQISQVYRKEVKCKATIRES</sequence>
<gene>
    <name evidence="1" type="ORF">SDC9_76479</name>
</gene>
<evidence type="ECO:0000313" key="1">
    <source>
        <dbReference type="EMBL" id="MPM29937.1"/>
    </source>
</evidence>
<protein>
    <submittedName>
        <fullName evidence="1">Uncharacterized protein</fullName>
    </submittedName>
</protein>